<comment type="caution">
    <text evidence="1">The sequence shown here is derived from an EMBL/GenBank/DDBJ whole genome shotgun (WGS) entry which is preliminary data.</text>
</comment>
<gene>
    <name evidence="1" type="ORF">ACFFVF_13745</name>
</gene>
<evidence type="ECO:0008006" key="3">
    <source>
        <dbReference type="Google" id="ProtNLM"/>
    </source>
</evidence>
<sequence>MKIKILRVEDKLLIDADIFDSKIIKLNLPSIADGWRFNFKKHSKERRFQTFVVVCEDSPSIIEGCLIFEMKNKIEPYMAFVEIAPHNKGKSRRYEKVAGCLIAFACRLSFMKGDDTYRGWLAFDVLEVDKEDEIKLMAMYSKKYNALKYGDTMMVIPPEGSEKLIDEFLN</sequence>
<organism evidence="1 2">
    <name type="scientific">Flavobacterium jumunjinense</name>
    <dbReference type="NCBI Taxonomy" id="998845"/>
    <lineage>
        <taxon>Bacteria</taxon>
        <taxon>Pseudomonadati</taxon>
        <taxon>Bacteroidota</taxon>
        <taxon>Flavobacteriia</taxon>
        <taxon>Flavobacteriales</taxon>
        <taxon>Flavobacteriaceae</taxon>
        <taxon>Flavobacterium</taxon>
    </lineage>
</organism>
<dbReference type="Proteomes" id="UP001589607">
    <property type="component" value="Unassembled WGS sequence"/>
</dbReference>
<proteinExistence type="predicted"/>
<dbReference type="EMBL" id="JBHMEY010000059">
    <property type="protein sequence ID" value="MFB9097580.1"/>
    <property type="molecule type" value="Genomic_DNA"/>
</dbReference>
<accession>A0ABV5GQB4</accession>
<protein>
    <recommendedName>
        <fullName evidence="3">GNAT family N-acetyltransferase</fullName>
    </recommendedName>
</protein>
<reference evidence="1 2" key="1">
    <citation type="submission" date="2024-09" db="EMBL/GenBank/DDBJ databases">
        <authorList>
            <person name="Sun Q."/>
            <person name="Mori K."/>
        </authorList>
    </citation>
    <scope>NUCLEOTIDE SEQUENCE [LARGE SCALE GENOMIC DNA]</scope>
    <source>
        <strain evidence="1 2">CECT 7955</strain>
    </source>
</reference>
<dbReference type="RefSeq" id="WP_236457531.1">
    <property type="nucleotide sequence ID" value="NZ_CBCSGE010000006.1"/>
</dbReference>
<evidence type="ECO:0000313" key="2">
    <source>
        <dbReference type="Proteomes" id="UP001589607"/>
    </source>
</evidence>
<keyword evidence="2" id="KW-1185">Reference proteome</keyword>
<name>A0ABV5GQB4_9FLAO</name>
<evidence type="ECO:0000313" key="1">
    <source>
        <dbReference type="EMBL" id="MFB9097580.1"/>
    </source>
</evidence>